<evidence type="ECO:0000313" key="2">
    <source>
        <dbReference type="EMBL" id="KAF9493713.1"/>
    </source>
</evidence>
<feature type="compositionally biased region" description="Acidic residues" evidence="1">
    <location>
        <begin position="53"/>
        <end position="66"/>
    </location>
</feature>
<evidence type="ECO:0000256" key="1">
    <source>
        <dbReference type="SAM" id="MobiDB-lite"/>
    </source>
</evidence>
<proteinExistence type="predicted"/>
<reference evidence="2" key="1">
    <citation type="submission" date="2020-11" db="EMBL/GenBank/DDBJ databases">
        <authorList>
            <consortium name="DOE Joint Genome Institute"/>
            <person name="Ahrendt S."/>
            <person name="Riley R."/>
            <person name="Andreopoulos W."/>
            <person name="Labutti K."/>
            <person name="Pangilinan J."/>
            <person name="Ruiz-Duenas F.J."/>
            <person name="Barrasa J.M."/>
            <person name="Sanchez-Garcia M."/>
            <person name="Camarero S."/>
            <person name="Miyauchi S."/>
            <person name="Serrano A."/>
            <person name="Linde D."/>
            <person name="Babiker R."/>
            <person name="Drula E."/>
            <person name="Ayuso-Fernandez I."/>
            <person name="Pacheco R."/>
            <person name="Padilla G."/>
            <person name="Ferreira P."/>
            <person name="Barriuso J."/>
            <person name="Kellner H."/>
            <person name="Castanera R."/>
            <person name="Alfaro M."/>
            <person name="Ramirez L."/>
            <person name="Pisabarro A.G."/>
            <person name="Kuo A."/>
            <person name="Tritt A."/>
            <person name="Lipzen A."/>
            <person name="He G."/>
            <person name="Yan M."/>
            <person name="Ng V."/>
            <person name="Cullen D."/>
            <person name="Martin F."/>
            <person name="Rosso M.-N."/>
            <person name="Henrissat B."/>
            <person name="Hibbett D."/>
            <person name="Martinez A.T."/>
            <person name="Grigoriev I.V."/>
        </authorList>
    </citation>
    <scope>NUCLEOTIDE SEQUENCE</scope>
    <source>
        <strain evidence="2">ATCC 90797</strain>
    </source>
</reference>
<feature type="region of interest" description="Disordered" evidence="1">
    <location>
        <begin position="106"/>
        <end position="127"/>
    </location>
</feature>
<evidence type="ECO:0000313" key="3">
    <source>
        <dbReference type="Proteomes" id="UP000807025"/>
    </source>
</evidence>
<accession>A0A9P5ZT02</accession>
<organism evidence="2 3">
    <name type="scientific">Pleurotus eryngii</name>
    <name type="common">Boletus of the steppes</name>
    <dbReference type="NCBI Taxonomy" id="5323"/>
    <lineage>
        <taxon>Eukaryota</taxon>
        <taxon>Fungi</taxon>
        <taxon>Dikarya</taxon>
        <taxon>Basidiomycota</taxon>
        <taxon>Agaricomycotina</taxon>
        <taxon>Agaricomycetes</taxon>
        <taxon>Agaricomycetidae</taxon>
        <taxon>Agaricales</taxon>
        <taxon>Pleurotineae</taxon>
        <taxon>Pleurotaceae</taxon>
        <taxon>Pleurotus</taxon>
    </lineage>
</organism>
<dbReference type="Proteomes" id="UP000807025">
    <property type="component" value="Unassembled WGS sequence"/>
</dbReference>
<gene>
    <name evidence="2" type="ORF">BDN71DRAFT_1590936</name>
</gene>
<name>A0A9P5ZT02_PLEER</name>
<feature type="region of interest" description="Disordered" evidence="1">
    <location>
        <begin position="152"/>
        <end position="173"/>
    </location>
</feature>
<dbReference type="EMBL" id="MU154582">
    <property type="protein sequence ID" value="KAF9493713.1"/>
    <property type="molecule type" value="Genomic_DNA"/>
</dbReference>
<dbReference type="OrthoDB" id="3056986at2759"/>
<comment type="caution">
    <text evidence="2">The sequence shown here is derived from an EMBL/GenBank/DDBJ whole genome shotgun (WGS) entry which is preliminary data.</text>
</comment>
<protein>
    <submittedName>
        <fullName evidence="2">Uncharacterized protein</fullName>
    </submittedName>
</protein>
<feature type="region of interest" description="Disordered" evidence="1">
    <location>
        <begin position="1"/>
        <end position="23"/>
    </location>
</feature>
<sequence>MARRKANGKRDAALKREANKRTERELLARESALLLEIDGEAENRDADYQPPLELEEDDESSEESDDGERAHSSTQQLKRKLSDALTATGTRTVSVIEDQANVEVGSVKKRSRTSVWRDQKGKTRRAHAMNMQPSVASFFKTLPGTINMDAMSPKEEREESSGGETKVHYNFQA</sequence>
<keyword evidence="3" id="KW-1185">Reference proteome</keyword>
<feature type="compositionally biased region" description="Basic and acidic residues" evidence="1">
    <location>
        <begin position="8"/>
        <end position="23"/>
    </location>
</feature>
<dbReference type="AlphaFoldDB" id="A0A9P5ZT02"/>
<feature type="region of interest" description="Disordered" evidence="1">
    <location>
        <begin position="35"/>
        <end position="88"/>
    </location>
</feature>